<protein>
    <recommendedName>
        <fullName evidence="1">DUF4397 domain-containing protein</fullName>
    </recommendedName>
</protein>
<dbReference type="KEGG" id="srub:C2R22_11330"/>
<dbReference type="OrthoDB" id="187327at2157"/>
<dbReference type="Pfam" id="PF14344">
    <property type="entry name" value="DUF4397"/>
    <property type="match status" value="1"/>
</dbReference>
<dbReference type="RefSeq" id="WP_103425856.1">
    <property type="nucleotide sequence ID" value="NZ_CP026309.1"/>
</dbReference>
<proteinExistence type="predicted"/>
<accession>A0A2I8VJP8</accession>
<evidence type="ECO:0000313" key="2">
    <source>
        <dbReference type="EMBL" id="AUV82167.1"/>
    </source>
</evidence>
<dbReference type="EMBL" id="CP026309">
    <property type="protein sequence ID" value="AUV82167.1"/>
    <property type="molecule type" value="Genomic_DNA"/>
</dbReference>
<feature type="domain" description="DUF4397" evidence="1">
    <location>
        <begin position="36"/>
        <end position="156"/>
    </location>
</feature>
<name>A0A2I8VJP8_9EURY</name>
<organism evidence="2 3">
    <name type="scientific">Salinigranum rubrum</name>
    <dbReference type="NCBI Taxonomy" id="755307"/>
    <lineage>
        <taxon>Archaea</taxon>
        <taxon>Methanobacteriati</taxon>
        <taxon>Methanobacteriota</taxon>
        <taxon>Stenosarchaea group</taxon>
        <taxon>Halobacteria</taxon>
        <taxon>Halobacteriales</taxon>
        <taxon>Haloferacaceae</taxon>
        <taxon>Salinigranum</taxon>
    </lineage>
</organism>
<reference evidence="2 3" key="1">
    <citation type="submission" date="2018-01" db="EMBL/GenBank/DDBJ databases">
        <title>Complete genome sequence of Salinigranum rubrum GX10T, an extremely halophilic archaeon isolated from a marine solar saltern.</title>
        <authorList>
            <person name="Han S."/>
        </authorList>
    </citation>
    <scope>NUCLEOTIDE SEQUENCE [LARGE SCALE GENOMIC DNA]</scope>
    <source>
        <strain evidence="2 3">GX10</strain>
    </source>
</reference>
<evidence type="ECO:0000259" key="1">
    <source>
        <dbReference type="Pfam" id="PF14344"/>
    </source>
</evidence>
<dbReference type="InterPro" id="IPR006311">
    <property type="entry name" value="TAT_signal"/>
</dbReference>
<dbReference type="InterPro" id="IPR025510">
    <property type="entry name" value="DUF4397"/>
</dbReference>
<evidence type="ECO:0000313" key="3">
    <source>
        <dbReference type="Proteomes" id="UP000236584"/>
    </source>
</evidence>
<sequence>MSNMLRRTALKAIGAGTAGLAGLASSNGVAADNHVAQIQAIHAVPDAPAVDIYADDELVAEDVAFKDITSLTLPSGATSFSVTPTGSGPGAAVASWDLTFEGGESYTLVVLGELSEGTVEIKQFSDETSVGGRFSGSSALARVVHAVPDEEDVDITVTVSTANTDREADVPNRVRSDLLSLIDLFKGTAGGYIPQFVRNRVQTPGLFQFLADVPEILVRLTLFNGVEYASASDYLKVPSGPYTFQLRRETEDAIPADDPFLFGDPLTLLPGETYTVVAVGYGYTGDEPVDEPVDVVVASS</sequence>
<keyword evidence="3" id="KW-1185">Reference proteome</keyword>
<dbReference type="PROSITE" id="PS51318">
    <property type="entry name" value="TAT"/>
    <property type="match status" value="1"/>
</dbReference>
<dbReference type="GeneID" id="35592691"/>
<dbReference type="AlphaFoldDB" id="A0A2I8VJP8"/>
<gene>
    <name evidence="2" type="ORF">C2R22_11330</name>
</gene>
<dbReference type="Proteomes" id="UP000236584">
    <property type="component" value="Chromosome"/>
</dbReference>